<dbReference type="AlphaFoldDB" id="A0A2P6TY80"/>
<feature type="region of interest" description="Disordered" evidence="1">
    <location>
        <begin position="29"/>
        <end position="53"/>
    </location>
</feature>
<dbReference type="STRING" id="3076.A0A2P6TY80"/>
<evidence type="ECO:0000256" key="1">
    <source>
        <dbReference type="SAM" id="MobiDB-lite"/>
    </source>
</evidence>
<name>A0A2P6TY80_CHLSO</name>
<evidence type="ECO:0000313" key="2">
    <source>
        <dbReference type="EMBL" id="PRW59024.1"/>
    </source>
</evidence>
<proteinExistence type="predicted"/>
<protein>
    <submittedName>
        <fullName evidence="2">SOUL heme-binding</fullName>
    </submittedName>
</protein>
<dbReference type="Proteomes" id="UP000239899">
    <property type="component" value="Unassembled WGS sequence"/>
</dbReference>
<dbReference type="EMBL" id="LHPG02000004">
    <property type="protein sequence ID" value="PRW59024.1"/>
    <property type="molecule type" value="Genomic_DNA"/>
</dbReference>
<dbReference type="Pfam" id="PF10184">
    <property type="entry name" value="DUF2358"/>
    <property type="match status" value="1"/>
</dbReference>
<dbReference type="PANTHER" id="PTHR34123">
    <property type="entry name" value="OS04G0578200 PROTEIN"/>
    <property type="match status" value="1"/>
</dbReference>
<reference evidence="2 3" key="1">
    <citation type="journal article" date="2018" name="Plant J.">
        <title>Genome sequences of Chlorella sorokiniana UTEX 1602 and Micractinium conductrix SAG 241.80: implications to maltose excretion by a green alga.</title>
        <authorList>
            <person name="Arriola M.B."/>
            <person name="Velmurugan N."/>
            <person name="Zhang Y."/>
            <person name="Plunkett M.H."/>
            <person name="Hondzo H."/>
            <person name="Barney B.M."/>
        </authorList>
    </citation>
    <scope>NUCLEOTIDE SEQUENCE [LARGE SCALE GENOMIC DNA]</scope>
    <source>
        <strain evidence="3">UTEX 1602</strain>
    </source>
</reference>
<accession>A0A2P6TY80</accession>
<gene>
    <name evidence="2" type="ORF">C2E21_2375</name>
</gene>
<dbReference type="SUPFAM" id="SSF54427">
    <property type="entry name" value="NTF2-like"/>
    <property type="match status" value="1"/>
</dbReference>
<organism evidence="2 3">
    <name type="scientific">Chlorella sorokiniana</name>
    <name type="common">Freshwater green alga</name>
    <dbReference type="NCBI Taxonomy" id="3076"/>
    <lineage>
        <taxon>Eukaryota</taxon>
        <taxon>Viridiplantae</taxon>
        <taxon>Chlorophyta</taxon>
        <taxon>core chlorophytes</taxon>
        <taxon>Trebouxiophyceae</taxon>
        <taxon>Chlorellales</taxon>
        <taxon>Chlorellaceae</taxon>
        <taxon>Chlorella clade</taxon>
        <taxon>Chlorella</taxon>
    </lineage>
</organism>
<comment type="caution">
    <text evidence="2">The sequence shown here is derived from an EMBL/GenBank/DDBJ whole genome shotgun (WGS) entry which is preliminary data.</text>
</comment>
<dbReference type="InterPro" id="IPR032710">
    <property type="entry name" value="NTF2-like_dom_sf"/>
</dbReference>
<dbReference type="OrthoDB" id="348976at2759"/>
<sequence length="473" mass="51168">MLAAASTHHGIGISQATWSRQQAARPARRLVVAAEAGSGGSGGKTSSDPNPGLGLKAVWHGAEALGNVIGAQQQLAGSRKRSSSSAAAAGSTGLTREQAIAAIKADYSQNYFVSGTGDLAAYAPDCYFADPFAGFSGTQRFKSNVSNLGSLLQDIQLDITGWSETESELVTKWRFSAILDLPWRPRLAAAGGTTHVFDEDNRVVKHVESWDVDPARVVRSLLKPSAKVPTTFAEVLCQSLHDGDLTGAWFCFSSGVLKAAGAASIALLLLHIIRGEGQGEGSTPNLYSLHASEWQQQHYLLSVAARRAAAEAEAEAGVGDRYAPIEPLAAGDAYEAPNRTSRPRAMTLSEDEEAAAVQLHCAQCGPLSEPDFYEGSTDVSLDNQLVLRSTWLCSGASSLADMRQRLEERIRFLADLERDGWELMEAVDDEYACLHNRQPKPRGERRLAEAWEIVERWEEGVEWERWPGPSRSY</sequence>
<keyword evidence="3" id="KW-1185">Reference proteome</keyword>
<dbReference type="InterPro" id="IPR018790">
    <property type="entry name" value="DUF2358"/>
</dbReference>
<dbReference type="PANTHER" id="PTHR34123:SF1">
    <property type="entry name" value="OS04G0578200 PROTEIN"/>
    <property type="match status" value="1"/>
</dbReference>
<evidence type="ECO:0000313" key="3">
    <source>
        <dbReference type="Proteomes" id="UP000239899"/>
    </source>
</evidence>